<evidence type="ECO:0000313" key="2">
    <source>
        <dbReference type="EMBL" id="KIO08826.1"/>
    </source>
</evidence>
<reference evidence="3" key="2">
    <citation type="submission" date="2015-01" db="EMBL/GenBank/DDBJ databases">
        <title>Evolutionary Origins and Diversification of the Mycorrhizal Mutualists.</title>
        <authorList>
            <consortium name="DOE Joint Genome Institute"/>
            <consortium name="Mycorrhizal Genomics Consortium"/>
            <person name="Kohler A."/>
            <person name="Kuo A."/>
            <person name="Nagy L.G."/>
            <person name="Floudas D."/>
            <person name="Copeland A."/>
            <person name="Barry K.W."/>
            <person name="Cichocki N."/>
            <person name="Veneault-Fourrey C."/>
            <person name="LaButti K."/>
            <person name="Lindquist E.A."/>
            <person name="Lipzen A."/>
            <person name="Lundell T."/>
            <person name="Morin E."/>
            <person name="Murat C."/>
            <person name="Riley R."/>
            <person name="Ohm R."/>
            <person name="Sun H."/>
            <person name="Tunlid A."/>
            <person name="Henrissat B."/>
            <person name="Grigoriev I.V."/>
            <person name="Hibbett D.S."/>
            <person name="Martin F."/>
        </authorList>
    </citation>
    <scope>NUCLEOTIDE SEQUENCE [LARGE SCALE GENOMIC DNA]</scope>
    <source>
        <strain evidence="3">Marx 270</strain>
    </source>
</reference>
<dbReference type="AlphaFoldDB" id="A0A0C3PJR1"/>
<gene>
    <name evidence="2" type="ORF">M404DRAFT_327800</name>
</gene>
<evidence type="ECO:0000313" key="3">
    <source>
        <dbReference type="Proteomes" id="UP000054217"/>
    </source>
</evidence>
<dbReference type="InParanoid" id="A0A0C3PJR1"/>
<proteinExistence type="predicted"/>
<dbReference type="Proteomes" id="UP000054217">
    <property type="component" value="Unassembled WGS sequence"/>
</dbReference>
<dbReference type="EMBL" id="KN831956">
    <property type="protein sequence ID" value="KIO08826.1"/>
    <property type="molecule type" value="Genomic_DNA"/>
</dbReference>
<keyword evidence="3" id="KW-1185">Reference proteome</keyword>
<evidence type="ECO:0000256" key="1">
    <source>
        <dbReference type="SAM" id="MobiDB-lite"/>
    </source>
</evidence>
<protein>
    <submittedName>
        <fullName evidence="2">Uncharacterized protein</fullName>
    </submittedName>
</protein>
<reference evidence="2 3" key="1">
    <citation type="submission" date="2014-04" db="EMBL/GenBank/DDBJ databases">
        <authorList>
            <consortium name="DOE Joint Genome Institute"/>
            <person name="Kuo A."/>
            <person name="Kohler A."/>
            <person name="Costa M.D."/>
            <person name="Nagy L.G."/>
            <person name="Floudas D."/>
            <person name="Copeland A."/>
            <person name="Barry K.W."/>
            <person name="Cichocki N."/>
            <person name="Veneault-Fourrey C."/>
            <person name="LaButti K."/>
            <person name="Lindquist E.A."/>
            <person name="Lipzen A."/>
            <person name="Lundell T."/>
            <person name="Morin E."/>
            <person name="Murat C."/>
            <person name="Sun H."/>
            <person name="Tunlid A."/>
            <person name="Henrissat B."/>
            <person name="Grigoriev I.V."/>
            <person name="Hibbett D.S."/>
            <person name="Martin F."/>
            <person name="Nordberg H.P."/>
            <person name="Cantor M.N."/>
            <person name="Hua S.X."/>
        </authorList>
    </citation>
    <scope>NUCLEOTIDE SEQUENCE [LARGE SCALE GENOMIC DNA]</scope>
    <source>
        <strain evidence="2 3">Marx 270</strain>
    </source>
</reference>
<name>A0A0C3PJR1_PISTI</name>
<accession>A0A0C3PJR1</accession>
<organism evidence="2 3">
    <name type="scientific">Pisolithus tinctorius Marx 270</name>
    <dbReference type="NCBI Taxonomy" id="870435"/>
    <lineage>
        <taxon>Eukaryota</taxon>
        <taxon>Fungi</taxon>
        <taxon>Dikarya</taxon>
        <taxon>Basidiomycota</taxon>
        <taxon>Agaricomycotina</taxon>
        <taxon>Agaricomycetes</taxon>
        <taxon>Agaricomycetidae</taxon>
        <taxon>Boletales</taxon>
        <taxon>Sclerodermatineae</taxon>
        <taxon>Pisolithaceae</taxon>
        <taxon>Pisolithus</taxon>
    </lineage>
</organism>
<dbReference type="HOGENOM" id="CLU_2097802_0_0_1"/>
<feature type="region of interest" description="Disordered" evidence="1">
    <location>
        <begin position="1"/>
        <end position="26"/>
    </location>
</feature>
<sequence length="116" mass="12474">MPEPSYRGVGMPPSIRSGGLGKSLSASSANPTHIMVTTHEWPLTLQSSTMTSDISPLSVVFGYRRLVLHFTRNHSAGIYLLASSGRTHTAKRGLSSLTFKLKHHPSGALPQALSIH</sequence>